<keyword evidence="2" id="KW-0812">Transmembrane</keyword>
<feature type="non-terminal residue" evidence="3">
    <location>
        <position position="336"/>
    </location>
</feature>
<proteinExistence type="predicted"/>
<accession>A0AAV2QX48</accession>
<dbReference type="AlphaFoldDB" id="A0AAV2QX48"/>
<evidence type="ECO:0000313" key="4">
    <source>
        <dbReference type="Proteomes" id="UP001497623"/>
    </source>
</evidence>
<dbReference type="EMBL" id="CAXKWB010012720">
    <property type="protein sequence ID" value="CAL4105224.1"/>
    <property type="molecule type" value="Genomic_DNA"/>
</dbReference>
<organism evidence="3 4">
    <name type="scientific">Meganyctiphanes norvegica</name>
    <name type="common">Northern krill</name>
    <name type="synonym">Thysanopoda norvegica</name>
    <dbReference type="NCBI Taxonomy" id="48144"/>
    <lineage>
        <taxon>Eukaryota</taxon>
        <taxon>Metazoa</taxon>
        <taxon>Ecdysozoa</taxon>
        <taxon>Arthropoda</taxon>
        <taxon>Crustacea</taxon>
        <taxon>Multicrustacea</taxon>
        <taxon>Malacostraca</taxon>
        <taxon>Eumalacostraca</taxon>
        <taxon>Eucarida</taxon>
        <taxon>Euphausiacea</taxon>
        <taxon>Euphausiidae</taxon>
        <taxon>Meganyctiphanes</taxon>
    </lineage>
</organism>
<comment type="caution">
    <text evidence="3">The sequence shown here is derived from an EMBL/GenBank/DDBJ whole genome shotgun (WGS) entry which is preliminary data.</text>
</comment>
<evidence type="ECO:0000313" key="3">
    <source>
        <dbReference type="EMBL" id="CAL4105224.1"/>
    </source>
</evidence>
<feature type="transmembrane region" description="Helical" evidence="2">
    <location>
        <begin position="36"/>
        <end position="56"/>
    </location>
</feature>
<feature type="region of interest" description="Disordered" evidence="1">
    <location>
        <begin position="67"/>
        <end position="96"/>
    </location>
</feature>
<evidence type="ECO:0000256" key="2">
    <source>
        <dbReference type="SAM" id="Phobius"/>
    </source>
</evidence>
<keyword evidence="4" id="KW-1185">Reference proteome</keyword>
<reference evidence="3 4" key="1">
    <citation type="submission" date="2024-05" db="EMBL/GenBank/DDBJ databases">
        <authorList>
            <person name="Wallberg A."/>
        </authorList>
    </citation>
    <scope>NUCLEOTIDE SEQUENCE [LARGE SCALE GENOMIC DNA]</scope>
</reference>
<evidence type="ECO:0000256" key="1">
    <source>
        <dbReference type="SAM" id="MobiDB-lite"/>
    </source>
</evidence>
<dbReference type="Proteomes" id="UP001497623">
    <property type="component" value="Unassembled WGS sequence"/>
</dbReference>
<sequence length="336" mass="38146">MKLYGLVPHMAWQPASHTQASLCGLMMRWINNWKVLRCYILILGWLAILLLALSYWRIESSSERVSVPAPVGASSNNDRSVIGGDGPGTPSQQHNRHRFKKIRNYCNPPDRISANQEGTVLDDGQYRMSGAVLLFRHGDRGPLISVKNISSINCGRGAVNTSQYKKYVHDILNVSKTNAYECKQGGASYMRVHLLIRKIRRSYNCLMRAAKRQTLLLPTAMPKRGANQFKFRPTGVVAEDNSAKRQTLLLPTARFGRPHWFRWTKPVQISRYRDIQSSATRQKRRAQDVSVSACDEHCSSNSLPRFPTMVVVDTKGYRTGYNPILHLHRRDMALPN</sequence>
<keyword evidence="2" id="KW-0472">Membrane</keyword>
<protein>
    <submittedName>
        <fullName evidence="3">Uncharacterized protein</fullName>
    </submittedName>
</protein>
<keyword evidence="2" id="KW-1133">Transmembrane helix</keyword>
<name>A0AAV2QX48_MEGNR</name>
<gene>
    <name evidence="3" type="ORF">MNOR_LOCUS18052</name>
</gene>